<dbReference type="InterPro" id="IPR009463">
    <property type="entry name" value="DUF1087"/>
</dbReference>
<dbReference type="InterPro" id="IPR009462">
    <property type="entry name" value="CHD_II_SANT-like"/>
</dbReference>
<gene>
    <name evidence="4" type="ORF">RJ641_006207</name>
</gene>
<dbReference type="GO" id="GO:0003677">
    <property type="term" value="F:DNA binding"/>
    <property type="evidence" value="ECO:0007669"/>
    <property type="project" value="InterPro"/>
</dbReference>
<reference evidence="4 5" key="1">
    <citation type="submission" date="2023-12" db="EMBL/GenBank/DDBJ databases">
        <title>A high-quality genome assembly for Dillenia turbinata (Dilleniales).</title>
        <authorList>
            <person name="Chanderbali A."/>
        </authorList>
    </citation>
    <scope>NUCLEOTIDE SEQUENCE [LARGE SCALE GENOMIC DNA]</scope>
    <source>
        <strain evidence="4">LSX21</strain>
        <tissue evidence="4">Leaf</tissue>
    </source>
</reference>
<evidence type="ECO:0000259" key="2">
    <source>
        <dbReference type="Pfam" id="PF06461"/>
    </source>
</evidence>
<organism evidence="4 5">
    <name type="scientific">Dillenia turbinata</name>
    <dbReference type="NCBI Taxonomy" id="194707"/>
    <lineage>
        <taxon>Eukaryota</taxon>
        <taxon>Viridiplantae</taxon>
        <taxon>Streptophyta</taxon>
        <taxon>Embryophyta</taxon>
        <taxon>Tracheophyta</taxon>
        <taxon>Spermatophyta</taxon>
        <taxon>Magnoliopsida</taxon>
        <taxon>eudicotyledons</taxon>
        <taxon>Gunneridae</taxon>
        <taxon>Pentapetalae</taxon>
        <taxon>Dilleniales</taxon>
        <taxon>Dilleniaceae</taxon>
        <taxon>Dillenia</taxon>
    </lineage>
</organism>
<feature type="domain" description="CHD subfamily II SANT-like" evidence="2">
    <location>
        <begin position="117"/>
        <end position="145"/>
    </location>
</feature>
<feature type="compositionally biased region" description="Basic and acidic residues" evidence="1">
    <location>
        <begin position="168"/>
        <end position="189"/>
    </location>
</feature>
<dbReference type="GO" id="GO:0006338">
    <property type="term" value="P:chromatin remodeling"/>
    <property type="evidence" value="ECO:0007669"/>
    <property type="project" value="InterPro"/>
</dbReference>
<name>A0AAN8Z7B7_9MAGN</name>
<dbReference type="Proteomes" id="UP001370490">
    <property type="component" value="Unassembled WGS sequence"/>
</dbReference>
<accession>A0AAN8Z7B7</accession>
<evidence type="ECO:0000313" key="4">
    <source>
        <dbReference type="EMBL" id="KAK6927616.1"/>
    </source>
</evidence>
<dbReference type="EMBL" id="JBAMMX010000014">
    <property type="protein sequence ID" value="KAK6927616.1"/>
    <property type="molecule type" value="Genomic_DNA"/>
</dbReference>
<keyword evidence="5" id="KW-1185">Reference proteome</keyword>
<comment type="caution">
    <text evidence="4">The sequence shown here is derived from an EMBL/GenBank/DDBJ whole genome shotgun (WGS) entry which is preliminary data.</text>
</comment>
<dbReference type="Pfam" id="PF06465">
    <property type="entry name" value="DUF1087"/>
    <property type="match status" value="1"/>
</dbReference>
<protein>
    <submittedName>
        <fullName evidence="4">Uncharacterized protein</fullName>
    </submittedName>
</protein>
<feature type="domain" description="DUF1087" evidence="3">
    <location>
        <begin position="54"/>
        <end position="93"/>
    </location>
</feature>
<dbReference type="AlphaFoldDB" id="A0AAN8Z7B7"/>
<feature type="region of interest" description="Disordered" evidence="1">
    <location>
        <begin position="166"/>
        <end position="198"/>
    </location>
</feature>
<proteinExistence type="predicted"/>
<sequence length="454" mass="51788">MFMSLVIGNENAAPVSLAEVESFWQLIDLISSVFPAFSLSRVRRGVAESIKLKIKQSSYNKDKTSYWEELRKDRYEMLKVEEFNAGQGKACRKIHSLTPSFGLRARLLMLSDFLSVVDGVPKEGLRIEDVLVRIGQLMLIRDKVIIPVPHNQERGDNATQLIQKAKQRQQERPRAMRWAADGHRGERIQKQKPSLHPDSSIINHFREKQRRQCSSQVGIKTHWLKAAGRGETDREIMRNETANGEPEAEPKMVIYLGPNSDAYASMIDRLPKLDVIGWEEMSVAVCDDNSDRATLACLYNEVIKDAFLTISASGFVLYVIENAHFTQQEVIAAMLQKHMCKILDDNTENRSRLANFGYVVWYDVRNWVLGVLLWLEEGSKMRCLKTNCICGQRLCRFLESSAALFSTRSLKLVHTTVMYLEYREKNEGKRRTFARANWVLGSISDANVLLALAA</sequence>
<evidence type="ECO:0000259" key="3">
    <source>
        <dbReference type="Pfam" id="PF06465"/>
    </source>
</evidence>
<dbReference type="Pfam" id="PF06461">
    <property type="entry name" value="CHDII_SANT-like"/>
    <property type="match status" value="1"/>
</dbReference>
<evidence type="ECO:0000256" key="1">
    <source>
        <dbReference type="SAM" id="MobiDB-lite"/>
    </source>
</evidence>
<evidence type="ECO:0000313" key="5">
    <source>
        <dbReference type="Proteomes" id="UP001370490"/>
    </source>
</evidence>